<accession>A0A109MTJ3</accession>
<dbReference type="Proteomes" id="UP000064189">
    <property type="component" value="Unassembled WGS sequence"/>
</dbReference>
<dbReference type="RefSeq" id="WP_061143877.1">
    <property type="nucleotide sequence ID" value="NZ_LNNH01000046.1"/>
</dbReference>
<dbReference type="PRINTS" id="PR00455">
    <property type="entry name" value="HTHTETR"/>
</dbReference>
<dbReference type="GO" id="GO:0003677">
    <property type="term" value="F:DNA binding"/>
    <property type="evidence" value="ECO:0007669"/>
    <property type="project" value="UniProtKB-UniRule"/>
</dbReference>
<dbReference type="PROSITE" id="PS01081">
    <property type="entry name" value="HTH_TETR_1"/>
    <property type="match status" value="1"/>
</dbReference>
<dbReference type="AlphaFoldDB" id="A0A109MTJ3"/>
<proteinExistence type="predicted"/>
<dbReference type="PROSITE" id="PS50977">
    <property type="entry name" value="HTH_TETR_2"/>
    <property type="match status" value="1"/>
</dbReference>
<comment type="caution">
    <text evidence="5">The sequence shown here is derived from an EMBL/GenBank/DDBJ whole genome shotgun (WGS) entry which is preliminary data.</text>
</comment>
<dbReference type="PANTHER" id="PTHR30328:SF54">
    <property type="entry name" value="HTH-TYPE TRANSCRIPTIONAL REPRESSOR SCO4008"/>
    <property type="match status" value="1"/>
</dbReference>
<keyword evidence="6" id="KW-1185">Reference proteome</keyword>
<dbReference type="Gene3D" id="1.10.357.10">
    <property type="entry name" value="Tetracycline Repressor, domain 2"/>
    <property type="match status" value="1"/>
</dbReference>
<feature type="compositionally biased region" description="Basic residues" evidence="3">
    <location>
        <begin position="1"/>
        <end position="13"/>
    </location>
</feature>
<evidence type="ECO:0000259" key="4">
    <source>
        <dbReference type="PROSITE" id="PS50977"/>
    </source>
</evidence>
<evidence type="ECO:0000256" key="2">
    <source>
        <dbReference type="PROSITE-ProRule" id="PRU00335"/>
    </source>
</evidence>
<dbReference type="EMBL" id="LNNH01000046">
    <property type="protein sequence ID" value="KWW12553.1"/>
    <property type="molecule type" value="Genomic_DNA"/>
</dbReference>
<organism evidence="5 6">
    <name type="scientific">Peribacillus simplex</name>
    <dbReference type="NCBI Taxonomy" id="1478"/>
    <lineage>
        <taxon>Bacteria</taxon>
        <taxon>Bacillati</taxon>
        <taxon>Bacillota</taxon>
        <taxon>Bacilli</taxon>
        <taxon>Bacillales</taxon>
        <taxon>Bacillaceae</taxon>
        <taxon>Peribacillus</taxon>
    </lineage>
</organism>
<dbReference type="SUPFAM" id="SSF48498">
    <property type="entry name" value="Tetracyclin repressor-like, C-terminal domain"/>
    <property type="match status" value="1"/>
</dbReference>
<dbReference type="PANTHER" id="PTHR30328">
    <property type="entry name" value="TRANSCRIPTIONAL REPRESSOR"/>
    <property type="match status" value="1"/>
</dbReference>
<evidence type="ECO:0000313" key="6">
    <source>
        <dbReference type="Proteomes" id="UP000064189"/>
    </source>
</evidence>
<protein>
    <submittedName>
        <fullName evidence="5">TetR family transcriptional regulator</fullName>
    </submittedName>
</protein>
<dbReference type="InterPro" id="IPR023772">
    <property type="entry name" value="DNA-bd_HTH_TetR-type_CS"/>
</dbReference>
<dbReference type="GO" id="GO:0006355">
    <property type="term" value="P:regulation of DNA-templated transcription"/>
    <property type="evidence" value="ECO:0007669"/>
    <property type="project" value="UniProtKB-ARBA"/>
</dbReference>
<reference evidence="5 6" key="1">
    <citation type="submission" date="2015-11" db="EMBL/GenBank/DDBJ databases">
        <title>Genome Sequence of Bacillus simplex strain VanAntwerpen2.</title>
        <authorList>
            <person name="Couger M.B."/>
        </authorList>
    </citation>
    <scope>NUCLEOTIDE SEQUENCE [LARGE SCALE GENOMIC DNA]</scope>
    <source>
        <strain evidence="5 6">VanAntwerpen02</strain>
    </source>
</reference>
<dbReference type="SUPFAM" id="SSF46689">
    <property type="entry name" value="Homeodomain-like"/>
    <property type="match status" value="1"/>
</dbReference>
<dbReference type="Pfam" id="PF00440">
    <property type="entry name" value="TetR_N"/>
    <property type="match status" value="1"/>
</dbReference>
<dbReference type="InterPro" id="IPR001647">
    <property type="entry name" value="HTH_TetR"/>
</dbReference>
<feature type="domain" description="HTH tetR-type" evidence="4">
    <location>
        <begin position="21"/>
        <end position="81"/>
    </location>
</feature>
<evidence type="ECO:0000256" key="3">
    <source>
        <dbReference type="SAM" id="MobiDB-lite"/>
    </source>
</evidence>
<keyword evidence="1 2" id="KW-0238">DNA-binding</keyword>
<gene>
    <name evidence="5" type="ORF">AS888_09240</name>
</gene>
<dbReference type="InterPro" id="IPR009057">
    <property type="entry name" value="Homeodomain-like_sf"/>
</dbReference>
<dbReference type="InterPro" id="IPR050109">
    <property type="entry name" value="HTH-type_TetR-like_transc_reg"/>
</dbReference>
<dbReference type="InterPro" id="IPR036271">
    <property type="entry name" value="Tet_transcr_reg_TetR-rel_C_sf"/>
</dbReference>
<dbReference type="Gene3D" id="1.10.10.60">
    <property type="entry name" value="Homeodomain-like"/>
    <property type="match status" value="1"/>
</dbReference>
<name>A0A109MTJ3_9BACI</name>
<evidence type="ECO:0000256" key="1">
    <source>
        <dbReference type="ARBA" id="ARBA00023125"/>
    </source>
</evidence>
<feature type="region of interest" description="Disordered" evidence="3">
    <location>
        <begin position="1"/>
        <end position="21"/>
    </location>
</feature>
<feature type="DNA-binding region" description="H-T-H motif" evidence="2">
    <location>
        <begin position="44"/>
        <end position="63"/>
    </location>
</feature>
<evidence type="ECO:0000313" key="5">
    <source>
        <dbReference type="EMBL" id="KWW12553.1"/>
    </source>
</evidence>
<sequence>MHNHNIQKKKPGRPKLTNDSNITRDQILQTASYLFMTFGYEGVSMEQVADASNVTKASVYYYFKNKATLFTIAVSSMFRRIKIQTDKLLNSSNGLKHRLYEVTFEHLIRPHIDFETLLQEASLSLTEEHIQEIRTAENEVHQALENIFKQAMENGEIVVKNPLLLAHAFSTVTMIRNKKELIIELGGPEKTAQALVDLFWVGIGPK</sequence>